<organism evidence="1">
    <name type="scientific">marine sediment metagenome</name>
    <dbReference type="NCBI Taxonomy" id="412755"/>
    <lineage>
        <taxon>unclassified sequences</taxon>
        <taxon>metagenomes</taxon>
        <taxon>ecological metagenomes</taxon>
    </lineage>
</organism>
<reference evidence="1" key="1">
    <citation type="journal article" date="2014" name="Front. Microbiol.">
        <title>High frequency of phylogenetically diverse reductive dehalogenase-homologous genes in deep subseafloor sedimentary metagenomes.</title>
        <authorList>
            <person name="Kawai M."/>
            <person name="Futagami T."/>
            <person name="Toyoda A."/>
            <person name="Takaki Y."/>
            <person name="Nishi S."/>
            <person name="Hori S."/>
            <person name="Arai W."/>
            <person name="Tsubouchi T."/>
            <person name="Morono Y."/>
            <person name="Uchiyama I."/>
            <person name="Ito T."/>
            <person name="Fujiyama A."/>
            <person name="Inagaki F."/>
            <person name="Takami H."/>
        </authorList>
    </citation>
    <scope>NUCLEOTIDE SEQUENCE</scope>
    <source>
        <strain evidence="1">Expedition CK06-06</strain>
    </source>
</reference>
<gene>
    <name evidence="1" type="ORF">S06H3_04314</name>
</gene>
<dbReference type="AlphaFoldDB" id="X1L3E8"/>
<proteinExistence type="predicted"/>
<sequence>MAEVKARRVWRVPTGQFIRAFLLAKVEAHPSEIHKALHEEYDRINQG</sequence>
<protein>
    <submittedName>
        <fullName evidence="1">Uncharacterized protein</fullName>
    </submittedName>
</protein>
<accession>X1L3E8</accession>
<comment type="caution">
    <text evidence="1">The sequence shown here is derived from an EMBL/GenBank/DDBJ whole genome shotgun (WGS) entry which is preliminary data.</text>
</comment>
<evidence type="ECO:0000313" key="1">
    <source>
        <dbReference type="EMBL" id="GAH96949.1"/>
    </source>
</evidence>
<name>X1L3E8_9ZZZZ</name>
<dbReference type="EMBL" id="BARV01001503">
    <property type="protein sequence ID" value="GAH96949.1"/>
    <property type="molecule type" value="Genomic_DNA"/>
</dbReference>
<feature type="non-terminal residue" evidence="1">
    <location>
        <position position="47"/>
    </location>
</feature>